<reference evidence="7 8" key="1">
    <citation type="submission" date="2022-11" db="EMBL/GenBank/DDBJ databases">
        <title>The characterization of three novel Bacteroidetes species and genomic analysis of their roles in tidal elemental geochemical cycles.</title>
        <authorList>
            <person name="Ma K."/>
        </authorList>
    </citation>
    <scope>NUCLEOTIDE SEQUENCE [LARGE SCALE GENOMIC DNA]</scope>
    <source>
        <strain evidence="7 8">M17</strain>
    </source>
</reference>
<proteinExistence type="predicted"/>
<protein>
    <recommendedName>
        <fullName evidence="2">histidine kinase</fullName>
        <ecNumber evidence="2">2.7.13.3</ecNumber>
    </recommendedName>
</protein>
<evidence type="ECO:0000256" key="1">
    <source>
        <dbReference type="ARBA" id="ARBA00000085"/>
    </source>
</evidence>
<dbReference type="InterPro" id="IPR003594">
    <property type="entry name" value="HATPase_dom"/>
</dbReference>
<dbReference type="SUPFAM" id="SSF55874">
    <property type="entry name" value="ATPase domain of HSP90 chaperone/DNA topoisomerase II/histidine kinase"/>
    <property type="match status" value="1"/>
</dbReference>
<accession>A0ABT3RWG2</accession>
<dbReference type="PANTHER" id="PTHR43547">
    <property type="entry name" value="TWO-COMPONENT HISTIDINE KINASE"/>
    <property type="match status" value="1"/>
</dbReference>
<dbReference type="CDD" id="cd00082">
    <property type="entry name" value="HisKA"/>
    <property type="match status" value="1"/>
</dbReference>
<dbReference type="InterPro" id="IPR005467">
    <property type="entry name" value="His_kinase_dom"/>
</dbReference>
<dbReference type="SUPFAM" id="SSF63829">
    <property type="entry name" value="Calcium-dependent phosphotriesterase"/>
    <property type="match status" value="3"/>
</dbReference>
<evidence type="ECO:0000259" key="6">
    <source>
        <dbReference type="PROSITE" id="PS50109"/>
    </source>
</evidence>
<dbReference type="Pfam" id="PF07494">
    <property type="entry name" value="Reg_prop"/>
    <property type="match status" value="1"/>
</dbReference>
<dbReference type="GO" id="GO:0005524">
    <property type="term" value="F:ATP binding"/>
    <property type="evidence" value="ECO:0007669"/>
    <property type="project" value="UniProtKB-KW"/>
</dbReference>
<dbReference type="Gene3D" id="1.10.287.130">
    <property type="match status" value="1"/>
</dbReference>
<dbReference type="PROSITE" id="PS50109">
    <property type="entry name" value="HIS_KIN"/>
    <property type="match status" value="1"/>
</dbReference>
<dbReference type="Pfam" id="PF07495">
    <property type="entry name" value="Y_Y_Y"/>
    <property type="match status" value="1"/>
</dbReference>
<keyword evidence="5" id="KW-1133">Transmembrane helix</keyword>
<dbReference type="InterPro" id="IPR003661">
    <property type="entry name" value="HisK_dim/P_dom"/>
</dbReference>
<dbReference type="Gene3D" id="2.60.40.10">
    <property type="entry name" value="Immunoglobulins"/>
    <property type="match status" value="1"/>
</dbReference>
<feature type="domain" description="Histidine kinase" evidence="6">
    <location>
        <begin position="861"/>
        <end position="1071"/>
    </location>
</feature>
<dbReference type="Proteomes" id="UP001209885">
    <property type="component" value="Unassembled WGS sequence"/>
</dbReference>
<dbReference type="EMBL" id="JAPFQN010000014">
    <property type="protein sequence ID" value="MCX2746117.1"/>
    <property type="molecule type" value="Genomic_DNA"/>
</dbReference>
<dbReference type="PRINTS" id="PR00344">
    <property type="entry name" value="BCTRLSENSOR"/>
</dbReference>
<dbReference type="Pfam" id="PF02518">
    <property type="entry name" value="HATPase_c"/>
    <property type="match status" value="1"/>
</dbReference>
<evidence type="ECO:0000256" key="3">
    <source>
        <dbReference type="ARBA" id="ARBA00022553"/>
    </source>
</evidence>
<dbReference type="InterPro" id="IPR036890">
    <property type="entry name" value="HATPase_C_sf"/>
</dbReference>
<dbReference type="SMART" id="SM00387">
    <property type="entry name" value="HATPase_c"/>
    <property type="match status" value="1"/>
</dbReference>
<organism evidence="7 8">
    <name type="scientific">Mangrovivirga halotolerans</name>
    <dbReference type="NCBI Taxonomy" id="2993936"/>
    <lineage>
        <taxon>Bacteria</taxon>
        <taxon>Pseudomonadati</taxon>
        <taxon>Bacteroidota</taxon>
        <taxon>Cytophagia</taxon>
        <taxon>Cytophagales</taxon>
        <taxon>Mangrovivirgaceae</taxon>
        <taxon>Mangrovivirga</taxon>
    </lineage>
</organism>
<sequence length="1072" mass="121229">MKYFIQLICILAILIPGGGIAGQNLQYEFSQIRVGNTYNETTVSSVTQDINGYLWVGTKGSGVFRYNGSEFIQFNREKGLPSDFILDIEVSGNGEVWVSTLNGTIIIDGEKVKQYQDSIFQERVDNIVAGAGDSLYLISEGKISLVQDTKVFQFDIPVLYKNEKVTFLNYLNGQLFAGTSKGRLLINEDIGAYQAIQVSRGPISLIKKLSNNELAIVSNDVIYTYKNEEINNFSKSYPGLYRAGVNDITKDSKNNIWISSYKGLFSVDEKGIIKYNSKNGLPANEVYDLFLDKDGVLWLAAGNAGIFNYRGDQFSYLVVDENKLGIITQIYSPVSERNLHWVTTLGNGAYRISSSDTVSLSELTGEKWLENELFTSVSYGGDALWFGTSDGRLIKYKNGFIDTYSLKPYTSGNVNALSRSVRGVWVATNSGLLLFNNKVIRHYDENDGLGTSNINDIYSDEFNNLLIATDNGLFKLEDNKISPLKFDIPLTGKVTQISKSKDQDYWLATLGSGIIRIRNGKLVKYDKSDSLSSVNAFNIFIETNRKIWFSTDNGLECLYLDKEGKVEKTVLYNEKDGFYGISRYSHALSYSKNHLWIGTDNGVTLLNRAPDILGSSSAQLLVNDLTANYGDLDIELNNNVNHYVNSVNEIVINNDVTTLSFYFDCIDLTGKTDWVYRYRLLPVEKYWSPTSKQRIVSFSNLKPGNYSLEFKASNVNGTQSIEPVTINFKILPPWYETPWFLLLAGIFALLFIVLIINISISSLRSYNRKLEERIDERTKEIQQQKNEIEEKKEELETLNEQLKDANNTIHDKNLQLEDKNFQLSDFNEKLKLKVQERTASLEEANKELAFLNKELDTFLYKASHDLLGPLARLKGLCHLGKLEVKEELAVKYMALLANSADEMYIILKRLIDIISIRENEPSLKNTDYEKLILNAFKEVNVKKNESINFKINNEYKKQLSTDPELLKRVFVNLFSNSLLYKESKKQSEVNVDIIPNGEFVNFMVSDNGDGIGKESATRIFDMFYKGSEKSKGSGLGLYISKVAMDRLGGKIKLVESKKGKTIFQVSLKKDKL</sequence>
<dbReference type="InterPro" id="IPR011123">
    <property type="entry name" value="Y_Y_Y"/>
</dbReference>
<gene>
    <name evidence="7" type="ORF">OO013_19720</name>
</gene>
<dbReference type="SUPFAM" id="SSF47384">
    <property type="entry name" value="Homodimeric domain of signal transducing histidine kinase"/>
    <property type="match status" value="1"/>
</dbReference>
<keyword evidence="5" id="KW-0812">Transmembrane</keyword>
<keyword evidence="3" id="KW-0597">Phosphoprotein</keyword>
<dbReference type="InterPro" id="IPR036097">
    <property type="entry name" value="HisK_dim/P_sf"/>
</dbReference>
<evidence type="ECO:0000256" key="4">
    <source>
        <dbReference type="SAM" id="Coils"/>
    </source>
</evidence>
<keyword evidence="5" id="KW-0472">Membrane</keyword>
<dbReference type="RefSeq" id="WP_266058818.1">
    <property type="nucleotide sequence ID" value="NZ_JAPFQN010000014.1"/>
</dbReference>
<dbReference type="PANTHER" id="PTHR43547:SF2">
    <property type="entry name" value="HYBRID SIGNAL TRANSDUCTION HISTIDINE KINASE C"/>
    <property type="match status" value="1"/>
</dbReference>
<dbReference type="InterPro" id="IPR011110">
    <property type="entry name" value="Reg_prop"/>
</dbReference>
<feature type="coiled-coil region" evidence="4">
    <location>
        <begin position="767"/>
        <end position="861"/>
    </location>
</feature>
<dbReference type="EC" id="2.7.13.3" evidence="2"/>
<keyword evidence="7" id="KW-0067">ATP-binding</keyword>
<feature type="transmembrane region" description="Helical" evidence="5">
    <location>
        <begin position="739"/>
        <end position="760"/>
    </location>
</feature>
<dbReference type="Gene3D" id="2.130.10.10">
    <property type="entry name" value="YVTN repeat-like/Quinoprotein amine dehydrogenase"/>
    <property type="match status" value="2"/>
</dbReference>
<evidence type="ECO:0000313" key="7">
    <source>
        <dbReference type="EMBL" id="MCX2746117.1"/>
    </source>
</evidence>
<comment type="caution">
    <text evidence="7">The sequence shown here is derived from an EMBL/GenBank/DDBJ whole genome shotgun (WGS) entry which is preliminary data.</text>
</comment>
<dbReference type="InterPro" id="IPR013783">
    <property type="entry name" value="Ig-like_fold"/>
</dbReference>
<keyword evidence="4" id="KW-0175">Coiled coil</keyword>
<keyword evidence="7" id="KW-0547">Nucleotide-binding</keyword>
<dbReference type="InterPro" id="IPR004358">
    <property type="entry name" value="Sig_transdc_His_kin-like_C"/>
</dbReference>
<evidence type="ECO:0000256" key="2">
    <source>
        <dbReference type="ARBA" id="ARBA00012438"/>
    </source>
</evidence>
<keyword evidence="8" id="KW-1185">Reference proteome</keyword>
<dbReference type="Gene3D" id="3.30.565.10">
    <property type="entry name" value="Histidine kinase-like ATPase, C-terminal domain"/>
    <property type="match status" value="1"/>
</dbReference>
<comment type="catalytic activity">
    <reaction evidence="1">
        <text>ATP + protein L-histidine = ADP + protein N-phospho-L-histidine.</text>
        <dbReference type="EC" id="2.7.13.3"/>
    </reaction>
</comment>
<evidence type="ECO:0000313" key="8">
    <source>
        <dbReference type="Proteomes" id="UP001209885"/>
    </source>
</evidence>
<dbReference type="InterPro" id="IPR015943">
    <property type="entry name" value="WD40/YVTN_repeat-like_dom_sf"/>
</dbReference>
<name>A0ABT3RWG2_9BACT</name>
<evidence type="ECO:0000256" key="5">
    <source>
        <dbReference type="SAM" id="Phobius"/>
    </source>
</evidence>